<name>A0ABS8T869_DATST</name>
<feature type="non-terminal residue" evidence="1">
    <location>
        <position position="1"/>
    </location>
</feature>
<organism evidence="1 2">
    <name type="scientific">Datura stramonium</name>
    <name type="common">Jimsonweed</name>
    <name type="synonym">Common thornapple</name>
    <dbReference type="NCBI Taxonomy" id="4076"/>
    <lineage>
        <taxon>Eukaryota</taxon>
        <taxon>Viridiplantae</taxon>
        <taxon>Streptophyta</taxon>
        <taxon>Embryophyta</taxon>
        <taxon>Tracheophyta</taxon>
        <taxon>Spermatophyta</taxon>
        <taxon>Magnoliopsida</taxon>
        <taxon>eudicotyledons</taxon>
        <taxon>Gunneridae</taxon>
        <taxon>Pentapetalae</taxon>
        <taxon>asterids</taxon>
        <taxon>lamiids</taxon>
        <taxon>Solanales</taxon>
        <taxon>Solanaceae</taxon>
        <taxon>Solanoideae</taxon>
        <taxon>Datureae</taxon>
        <taxon>Datura</taxon>
    </lineage>
</organism>
<feature type="non-terminal residue" evidence="1">
    <location>
        <position position="51"/>
    </location>
</feature>
<dbReference type="Proteomes" id="UP000823775">
    <property type="component" value="Unassembled WGS sequence"/>
</dbReference>
<evidence type="ECO:0000313" key="1">
    <source>
        <dbReference type="EMBL" id="MCD7467602.1"/>
    </source>
</evidence>
<gene>
    <name evidence="1" type="ORF">HAX54_005129</name>
</gene>
<accession>A0ABS8T869</accession>
<dbReference type="EMBL" id="JACEIK010001248">
    <property type="protein sequence ID" value="MCD7467602.1"/>
    <property type="molecule type" value="Genomic_DNA"/>
</dbReference>
<sequence>VGSGKTLIECQFKLQLASSHFFESALDWWFVDRDRRLVGLLPVENLLTQLT</sequence>
<keyword evidence="2" id="KW-1185">Reference proteome</keyword>
<comment type="caution">
    <text evidence="1">The sequence shown here is derived from an EMBL/GenBank/DDBJ whole genome shotgun (WGS) entry which is preliminary data.</text>
</comment>
<protein>
    <submittedName>
        <fullName evidence="1">Uncharacterized protein</fullName>
    </submittedName>
</protein>
<reference evidence="1 2" key="1">
    <citation type="journal article" date="2021" name="BMC Genomics">
        <title>Datura genome reveals duplications of psychoactive alkaloid biosynthetic genes and high mutation rate following tissue culture.</title>
        <authorList>
            <person name="Rajewski A."/>
            <person name="Carter-House D."/>
            <person name="Stajich J."/>
            <person name="Litt A."/>
        </authorList>
    </citation>
    <scope>NUCLEOTIDE SEQUENCE [LARGE SCALE GENOMIC DNA]</scope>
    <source>
        <strain evidence="1">AR-01</strain>
    </source>
</reference>
<evidence type="ECO:0000313" key="2">
    <source>
        <dbReference type="Proteomes" id="UP000823775"/>
    </source>
</evidence>
<proteinExistence type="predicted"/>